<organism evidence="2 3">
    <name type="scientific">Streptomyces chartreusis</name>
    <dbReference type="NCBI Taxonomy" id="1969"/>
    <lineage>
        <taxon>Bacteria</taxon>
        <taxon>Bacillati</taxon>
        <taxon>Actinomycetota</taxon>
        <taxon>Actinomycetes</taxon>
        <taxon>Kitasatosporales</taxon>
        <taxon>Streptomycetaceae</taxon>
        <taxon>Streptomyces</taxon>
    </lineage>
</organism>
<dbReference type="AlphaFoldDB" id="A0A7H8THZ9"/>
<keyword evidence="3" id="KW-1185">Reference proteome</keyword>
<evidence type="ECO:0000313" key="2">
    <source>
        <dbReference type="EMBL" id="QKZ23146.1"/>
    </source>
</evidence>
<dbReference type="InterPro" id="IPR023213">
    <property type="entry name" value="CAT-like_dom_sf"/>
</dbReference>
<dbReference type="EMBL" id="CP056041">
    <property type="protein sequence ID" value="QKZ23146.1"/>
    <property type="molecule type" value="Genomic_DNA"/>
</dbReference>
<evidence type="ECO:0000259" key="1">
    <source>
        <dbReference type="Pfam" id="PF03007"/>
    </source>
</evidence>
<evidence type="ECO:0000313" key="3">
    <source>
        <dbReference type="Proteomes" id="UP000509418"/>
    </source>
</evidence>
<dbReference type="Gene3D" id="3.30.559.10">
    <property type="entry name" value="Chloramphenicol acetyltransferase-like domain"/>
    <property type="match status" value="1"/>
</dbReference>
<dbReference type="UniPathway" id="UPA00282"/>
<gene>
    <name evidence="2" type="ORF">HUT05_40795</name>
</gene>
<reference evidence="2 3" key="1">
    <citation type="submission" date="2020-06" db="EMBL/GenBank/DDBJ databases">
        <title>Genome mining for natural products.</title>
        <authorList>
            <person name="Zhang B."/>
            <person name="Shi J."/>
            <person name="Ge H."/>
        </authorList>
    </citation>
    <scope>NUCLEOTIDE SEQUENCE [LARGE SCALE GENOMIC DNA]</scope>
    <source>
        <strain evidence="2 3">NA02069</strain>
    </source>
</reference>
<proteinExistence type="predicted"/>
<name>A0A7H8THZ9_STRCX</name>
<dbReference type="Proteomes" id="UP000509418">
    <property type="component" value="Chromosome"/>
</dbReference>
<accession>A0A7H8THZ9</accession>
<dbReference type="RefSeq" id="WP_176577982.1">
    <property type="nucleotide sequence ID" value="NZ_CBDRGH010000031.1"/>
</dbReference>
<sequence length="414" mass="44179">MTRRPLGSDGCLPPTLRMGTADVAYHLATRGRPLPVAFVFGFGGRAPTLDAVRARVAERAHRIPSLRYRIERHRPVFRRVDGIAVERHVYEVWLPEDADEAEAARLMLTRPMNTGTRPPWDVWLVHGPGGGHSLCYRSDHALQDGVGAAHTARDLLDDHPQGGPAAHHASWPTRRGLADALGDAVGGFRAPTVKPAFDGPSSGRTTLCRADTPLARLRVIGRAHGGTVNDVYLAALSHAVHTWHMKATGTPHPPLPVAVPMSVRSPGEECAPGNRMVTARLLLPCDEPSPRQALARVIAATAQLRASRRRDAVRLLLAATPRALGARVGTRMVNGDVVAAPASSVNFGTALVHQGAASRSAAVFAGVAAGIRCLTTLTSQHDTSCLTVVHDTTLATADELPDLWLAALLELERA</sequence>
<dbReference type="InterPro" id="IPR004255">
    <property type="entry name" value="O-acyltransferase_WSD1_N"/>
</dbReference>
<feature type="domain" description="O-acyltransferase WSD1-like N-terminal" evidence="1">
    <location>
        <begin position="48"/>
        <end position="175"/>
    </location>
</feature>
<dbReference type="SUPFAM" id="SSF52777">
    <property type="entry name" value="CoA-dependent acyltransferases"/>
    <property type="match status" value="2"/>
</dbReference>
<protein>
    <submittedName>
        <fullName evidence="2">Condensation protein</fullName>
    </submittedName>
</protein>
<dbReference type="GO" id="GO:0019432">
    <property type="term" value="P:triglyceride biosynthetic process"/>
    <property type="evidence" value="ECO:0007669"/>
    <property type="project" value="UniProtKB-UniPathway"/>
</dbReference>
<dbReference type="GO" id="GO:0004144">
    <property type="term" value="F:diacylglycerol O-acyltransferase activity"/>
    <property type="evidence" value="ECO:0007669"/>
    <property type="project" value="InterPro"/>
</dbReference>
<dbReference type="Pfam" id="PF03007">
    <property type="entry name" value="WS_DGAT_cat"/>
    <property type="match status" value="1"/>
</dbReference>